<name>A0A8H3DQF9_9AGAM</name>
<reference evidence="1" key="1">
    <citation type="submission" date="2021-01" db="EMBL/GenBank/DDBJ databases">
        <authorList>
            <person name="Kaushik A."/>
        </authorList>
    </citation>
    <scope>NUCLEOTIDE SEQUENCE</scope>
    <source>
        <strain evidence="1">AG3-1AP</strain>
    </source>
</reference>
<comment type="caution">
    <text evidence="1">The sequence shown here is derived from an EMBL/GenBank/DDBJ whole genome shotgun (WGS) entry which is preliminary data.</text>
</comment>
<protein>
    <submittedName>
        <fullName evidence="1">Uncharacterized protein</fullName>
    </submittedName>
</protein>
<dbReference type="EMBL" id="CAJMWV010007794">
    <property type="protein sequence ID" value="CAE6531737.1"/>
    <property type="molecule type" value="Genomic_DNA"/>
</dbReference>
<proteinExistence type="predicted"/>
<evidence type="ECO:0000313" key="2">
    <source>
        <dbReference type="Proteomes" id="UP000663831"/>
    </source>
</evidence>
<gene>
    <name evidence="1" type="ORF">RDB_LOCUS158707</name>
</gene>
<dbReference type="AlphaFoldDB" id="A0A8H3DQF9"/>
<dbReference type="Proteomes" id="UP000663831">
    <property type="component" value="Unassembled WGS sequence"/>
</dbReference>
<sequence length="109" mass="12072">MIVFSALFALALGNPGNTCPGNNGNPFNAGPQEHWGFPHHFYYHPYRDGPGYWQCDPVKGCHIIPGPSPLKSGPGYHPNWFGGPGAYPWNGMYMPGFEHPAYHWPPPPQ</sequence>
<evidence type="ECO:0000313" key="1">
    <source>
        <dbReference type="EMBL" id="CAE6531737.1"/>
    </source>
</evidence>
<accession>A0A8H3DQF9</accession>
<organism evidence="1 2">
    <name type="scientific">Rhizoctonia solani</name>
    <dbReference type="NCBI Taxonomy" id="456999"/>
    <lineage>
        <taxon>Eukaryota</taxon>
        <taxon>Fungi</taxon>
        <taxon>Dikarya</taxon>
        <taxon>Basidiomycota</taxon>
        <taxon>Agaricomycotina</taxon>
        <taxon>Agaricomycetes</taxon>
        <taxon>Cantharellales</taxon>
        <taxon>Ceratobasidiaceae</taxon>
        <taxon>Rhizoctonia</taxon>
    </lineage>
</organism>